<dbReference type="InterPro" id="IPR011257">
    <property type="entry name" value="DNA_glycosylase"/>
</dbReference>
<reference evidence="5 6" key="1">
    <citation type="submission" date="2015-09" db="EMBL/GenBank/DDBJ databases">
        <title>Host preference determinants of Valsa canker pathogens revealed by comparative genomics.</title>
        <authorList>
            <person name="Yin Z."/>
            <person name="Huang L."/>
        </authorList>
    </citation>
    <scope>NUCLEOTIDE SEQUENCE [LARGE SCALE GENOMIC DNA]</scope>
    <source>
        <strain evidence="5 6">YSFL</strain>
    </source>
</reference>
<dbReference type="Gene3D" id="1.10.340.30">
    <property type="entry name" value="Hypothetical protein, domain 2"/>
    <property type="match status" value="1"/>
</dbReference>
<dbReference type="GO" id="GO:0003677">
    <property type="term" value="F:DNA binding"/>
    <property type="evidence" value="ECO:0007669"/>
    <property type="project" value="InterPro"/>
</dbReference>
<dbReference type="STRING" id="252740.A0A423WE88"/>
<dbReference type="PANTHER" id="PTHR15074:SF0">
    <property type="entry name" value="METHYL-CPG-BINDING DOMAIN PROTEIN 4-LIKE PROTEIN"/>
    <property type="match status" value="1"/>
</dbReference>
<evidence type="ECO:0000313" key="6">
    <source>
        <dbReference type="Proteomes" id="UP000284375"/>
    </source>
</evidence>
<dbReference type="InterPro" id="IPR045138">
    <property type="entry name" value="MeCP2/MBD4"/>
</dbReference>
<feature type="compositionally biased region" description="Polar residues" evidence="3">
    <location>
        <begin position="258"/>
        <end position="267"/>
    </location>
</feature>
<comment type="caution">
    <text evidence="5">The sequence shown here is derived from an EMBL/GenBank/DDBJ whole genome shotgun (WGS) entry which is preliminary data.</text>
</comment>
<feature type="compositionally biased region" description="Polar residues" evidence="3">
    <location>
        <begin position="632"/>
        <end position="642"/>
    </location>
</feature>
<accession>A0A423WE88</accession>
<keyword evidence="2" id="KW-0539">Nucleus</keyword>
<feature type="region of interest" description="Disordered" evidence="3">
    <location>
        <begin position="898"/>
        <end position="952"/>
    </location>
</feature>
<feature type="region of interest" description="Disordered" evidence="3">
    <location>
        <begin position="734"/>
        <end position="799"/>
    </location>
</feature>
<dbReference type="PANTHER" id="PTHR15074">
    <property type="entry name" value="METHYL-CPG-BINDING PROTEIN"/>
    <property type="match status" value="1"/>
</dbReference>
<feature type="region of interest" description="Disordered" evidence="3">
    <location>
        <begin position="448"/>
        <end position="514"/>
    </location>
</feature>
<comment type="subcellular location">
    <subcellularLocation>
        <location evidence="1">Nucleus</location>
    </subcellularLocation>
</comment>
<dbReference type="EMBL" id="LJZO01000006">
    <property type="protein sequence ID" value="ROW01521.1"/>
    <property type="molecule type" value="Genomic_DNA"/>
</dbReference>
<feature type="region of interest" description="Disordered" evidence="3">
    <location>
        <begin position="59"/>
        <end position="83"/>
    </location>
</feature>
<dbReference type="OrthoDB" id="10265068at2759"/>
<evidence type="ECO:0000256" key="3">
    <source>
        <dbReference type="SAM" id="MobiDB-lite"/>
    </source>
</evidence>
<feature type="compositionally biased region" description="Basic and acidic residues" evidence="3">
    <location>
        <begin position="939"/>
        <end position="948"/>
    </location>
</feature>
<feature type="region of interest" description="Disordered" evidence="3">
    <location>
        <begin position="585"/>
        <end position="642"/>
    </location>
</feature>
<feature type="region of interest" description="Disordered" evidence="3">
    <location>
        <begin position="254"/>
        <end position="301"/>
    </location>
</feature>
<dbReference type="Proteomes" id="UP000284375">
    <property type="component" value="Unassembled WGS sequence"/>
</dbReference>
<evidence type="ECO:0000256" key="1">
    <source>
        <dbReference type="ARBA" id="ARBA00004123"/>
    </source>
</evidence>
<sequence length="1075" mass="117524">MEGRGGCRLALSSDKAREILDGFLIDEAAKEYIVSLITSAKAPDDEVCRLYDLGRSDPLGCDGEDSNHENNDVEGDDDDTSQQQTAPVMAPIQPAIPEIEDPATARDLLYGFNIQEELKEFLIPMITSGTIPEEELQRLYNISLGAGHDDFEMQLACAKSMRDAVLERSYSDDLTVYLGLARQYDRVAEEPESANTYWPLAGDPALNVSADFGGSMRAFERQGQEILNGLRRASISTDMDDDEGYDHIQENAFPADVPQQSNGSNGDSIDELTGLGAGGGAGGGAGAGTVKKTKSRRPPTTVGNIELICPLPAKDGSVCGKHFYDGKPYRSVQEHIRRAHPDNYIPKLPATKESFELIVNAALGPAQEDTKIEVVCPLLTKDGAVCGKRCFDGKAYRSMQEHIRKAHPLHYIPGLHANEESFRMMVNKQPGEAPQGSEYQVVRPADLSLPAPKKQPAVKKAKKLMNPSDAPNEQAPGVVRPSDLALPPMSQQPAAKRAKESMSRSPAKSPFFADLGPNPSGYGISGPTAGFMPTHSVFGDTFCGDTFLPQFDVTHNSPGGGISHLRNGMDSTISRSLFPQHFSDLAQSPASASRKRKRDDPSSGGPEQILGPAISQGFSASTAGQYDPFMQSMPSQDFQDHLPSSVSPEVLEEMSDILNELHEEVTQLEPDEWKLGVTTDGHRNLSFESTDGHMLQPYHEASPQEQPVRQDIFGPTAGHYNPPLESTFGQVLQPKSIPLKGSGNTPTKSKAPQSKAASHFFGSPNAQKKTDEAGTAAVTPSPNSKKSSRPSRGTVSALPIPPLSAERFGLVQEEFANDPFRLLVVVTFLVRTPGKVAIPVFRQLMERYPTPEALAAADPVDIEAMMHHLGLSNQRTETIQKYARIWLERPPCKDVRYGVKNYPQKGDGKDVRAGEVFGPEDLDGEKDMAVKSGSPDNYDSSKENDPHAKTKARGFGTSWEIGHLTSGRYALDSWRIFCRDVLLGRAEDWKGQGRDPSFQPEWMRVLPEDKELRACLRWMWMREGWEWDVKTGEKVPLTEELRLAVDEGRVAYDSSGQLQMLDNKGEALAKGGDEA</sequence>
<name>A0A423WE88_CYTCH</name>
<evidence type="ECO:0000256" key="2">
    <source>
        <dbReference type="ARBA" id="ARBA00023242"/>
    </source>
</evidence>
<feature type="domain" description="HhH-GPD" evidence="4">
    <location>
        <begin position="831"/>
        <end position="901"/>
    </location>
</feature>
<protein>
    <recommendedName>
        <fullName evidence="4">HhH-GPD domain-containing protein</fullName>
    </recommendedName>
</protein>
<dbReference type="SUPFAM" id="SSF48150">
    <property type="entry name" value="DNA-glycosylase"/>
    <property type="match status" value="1"/>
</dbReference>
<dbReference type="GO" id="GO:0005634">
    <property type="term" value="C:nucleus"/>
    <property type="evidence" value="ECO:0007669"/>
    <property type="project" value="UniProtKB-SubCell"/>
</dbReference>
<proteinExistence type="predicted"/>
<keyword evidence="6" id="KW-1185">Reference proteome</keyword>
<evidence type="ECO:0000313" key="5">
    <source>
        <dbReference type="EMBL" id="ROW01521.1"/>
    </source>
</evidence>
<dbReference type="InterPro" id="IPR003265">
    <property type="entry name" value="HhH-GPD_domain"/>
</dbReference>
<gene>
    <name evidence="5" type="ORF">VSDG_01992</name>
</gene>
<dbReference type="GO" id="GO:0003824">
    <property type="term" value="F:catalytic activity"/>
    <property type="evidence" value="ECO:0007669"/>
    <property type="project" value="InterPro"/>
</dbReference>
<feature type="compositionally biased region" description="Gly residues" evidence="3">
    <location>
        <begin position="275"/>
        <end position="287"/>
    </location>
</feature>
<organism evidence="5 6">
    <name type="scientific">Cytospora chrysosperma</name>
    <name type="common">Cytospora canker fungus</name>
    <name type="synonym">Sphaeria chrysosperma</name>
    <dbReference type="NCBI Taxonomy" id="252740"/>
    <lineage>
        <taxon>Eukaryota</taxon>
        <taxon>Fungi</taxon>
        <taxon>Dikarya</taxon>
        <taxon>Ascomycota</taxon>
        <taxon>Pezizomycotina</taxon>
        <taxon>Sordariomycetes</taxon>
        <taxon>Sordariomycetidae</taxon>
        <taxon>Diaporthales</taxon>
        <taxon>Cytosporaceae</taxon>
        <taxon>Cytospora</taxon>
    </lineage>
</organism>
<dbReference type="GO" id="GO:0006285">
    <property type="term" value="P:base-excision repair, AP site formation"/>
    <property type="evidence" value="ECO:0007669"/>
    <property type="project" value="UniProtKB-ARBA"/>
</dbReference>
<feature type="compositionally biased region" description="Polar residues" evidence="3">
    <location>
        <begin position="742"/>
        <end position="756"/>
    </location>
</feature>
<evidence type="ECO:0000259" key="4">
    <source>
        <dbReference type="Pfam" id="PF00730"/>
    </source>
</evidence>
<dbReference type="AlphaFoldDB" id="A0A423WE88"/>
<dbReference type="Pfam" id="PF00730">
    <property type="entry name" value="HhH-GPD"/>
    <property type="match status" value="1"/>
</dbReference>